<proteinExistence type="predicted"/>
<name>A0A6A6HX90_9PLEO</name>
<dbReference type="AlphaFoldDB" id="A0A6A6HX90"/>
<dbReference type="EMBL" id="ML987208">
    <property type="protein sequence ID" value="KAF2242213.1"/>
    <property type="molecule type" value="Genomic_DNA"/>
</dbReference>
<protein>
    <submittedName>
        <fullName evidence="1">Uncharacterized protein</fullName>
    </submittedName>
</protein>
<sequence length="127" mass="14093">MGTRAPDRDRLSWTFFEIDVGKEANACGGTVDFRDESKEWYEGAPEQIVTPPWPHGNFGPMKLYGEECTYSANGENPGILNCKNFLKAASYHQDNKKEQGAEIVGHCGSSAAGSEEYEVHPVAFCEW</sequence>
<gene>
    <name evidence="1" type="ORF">BU26DRAFT_570900</name>
</gene>
<organism evidence="1 2">
    <name type="scientific">Trematosphaeria pertusa</name>
    <dbReference type="NCBI Taxonomy" id="390896"/>
    <lineage>
        <taxon>Eukaryota</taxon>
        <taxon>Fungi</taxon>
        <taxon>Dikarya</taxon>
        <taxon>Ascomycota</taxon>
        <taxon>Pezizomycotina</taxon>
        <taxon>Dothideomycetes</taxon>
        <taxon>Pleosporomycetidae</taxon>
        <taxon>Pleosporales</taxon>
        <taxon>Massarineae</taxon>
        <taxon>Trematosphaeriaceae</taxon>
        <taxon>Trematosphaeria</taxon>
    </lineage>
</organism>
<dbReference type="RefSeq" id="XP_033677217.1">
    <property type="nucleotide sequence ID" value="XM_033834077.1"/>
</dbReference>
<evidence type="ECO:0000313" key="1">
    <source>
        <dbReference type="EMBL" id="KAF2242213.1"/>
    </source>
</evidence>
<reference evidence="1" key="1">
    <citation type="journal article" date="2020" name="Stud. Mycol.">
        <title>101 Dothideomycetes genomes: a test case for predicting lifestyles and emergence of pathogens.</title>
        <authorList>
            <person name="Haridas S."/>
            <person name="Albert R."/>
            <person name="Binder M."/>
            <person name="Bloem J."/>
            <person name="Labutti K."/>
            <person name="Salamov A."/>
            <person name="Andreopoulos B."/>
            <person name="Baker S."/>
            <person name="Barry K."/>
            <person name="Bills G."/>
            <person name="Bluhm B."/>
            <person name="Cannon C."/>
            <person name="Castanera R."/>
            <person name="Culley D."/>
            <person name="Daum C."/>
            <person name="Ezra D."/>
            <person name="Gonzalez J."/>
            <person name="Henrissat B."/>
            <person name="Kuo A."/>
            <person name="Liang C."/>
            <person name="Lipzen A."/>
            <person name="Lutzoni F."/>
            <person name="Magnuson J."/>
            <person name="Mondo S."/>
            <person name="Nolan M."/>
            <person name="Ohm R."/>
            <person name="Pangilinan J."/>
            <person name="Park H.-J."/>
            <person name="Ramirez L."/>
            <person name="Alfaro M."/>
            <person name="Sun H."/>
            <person name="Tritt A."/>
            <person name="Yoshinaga Y."/>
            <person name="Zwiers L.-H."/>
            <person name="Turgeon B."/>
            <person name="Goodwin S."/>
            <person name="Spatafora J."/>
            <person name="Crous P."/>
            <person name="Grigoriev I."/>
        </authorList>
    </citation>
    <scope>NUCLEOTIDE SEQUENCE</scope>
    <source>
        <strain evidence="1">CBS 122368</strain>
    </source>
</reference>
<dbReference type="Proteomes" id="UP000800094">
    <property type="component" value="Unassembled WGS sequence"/>
</dbReference>
<dbReference type="GeneID" id="54587407"/>
<evidence type="ECO:0000313" key="2">
    <source>
        <dbReference type="Proteomes" id="UP000800094"/>
    </source>
</evidence>
<accession>A0A6A6HX90</accession>
<keyword evidence="2" id="KW-1185">Reference proteome</keyword>